<reference evidence="2" key="1">
    <citation type="submission" date="2018-04" db="EMBL/GenBank/DDBJ databases">
        <title>Whole genome sequencing of Hypsizygus marmoreus.</title>
        <authorList>
            <person name="Choi I.-G."/>
            <person name="Min B."/>
            <person name="Kim J.-G."/>
            <person name="Kim S."/>
            <person name="Oh Y.-L."/>
            <person name="Kong W.-S."/>
            <person name="Park H."/>
            <person name="Jeong J."/>
            <person name="Song E.-S."/>
        </authorList>
    </citation>
    <scope>NUCLEOTIDE SEQUENCE [LARGE SCALE GENOMIC DNA]</scope>
    <source>
        <strain evidence="2">51987-8</strain>
    </source>
</reference>
<organism evidence="2 3">
    <name type="scientific">Hypsizygus marmoreus</name>
    <name type="common">White beech mushroom</name>
    <name type="synonym">Agaricus marmoreus</name>
    <dbReference type="NCBI Taxonomy" id="39966"/>
    <lineage>
        <taxon>Eukaryota</taxon>
        <taxon>Fungi</taxon>
        <taxon>Dikarya</taxon>
        <taxon>Basidiomycota</taxon>
        <taxon>Agaricomycotina</taxon>
        <taxon>Agaricomycetes</taxon>
        <taxon>Agaricomycetidae</taxon>
        <taxon>Agaricales</taxon>
        <taxon>Tricholomatineae</taxon>
        <taxon>Lyophyllaceae</taxon>
        <taxon>Hypsizygus</taxon>
    </lineage>
</organism>
<sequence length="333" mass="37164">MSRISTTRGSYPHSHYVTPFHSYASSVARMPPLEVDSTRLYVPLSVSISISTRSLSISIYASPSSRLYCVYCVCSHSSAAFNVVWLLFAPWLPPLPPPLVLARPYSPALSPPLGLTPTFPRSPITHSPATTHLLPPRRTLRPHPHLYLLINTLNCSSRYYSDRELLSLPTWTNHPATCQALGVSIGLNLLEFDGKNLLELIVPNTDSDVVLALRRPQQTWMNSSRDEVVVDSMFTVGIVGSTSSPGVYSWDHRDKERNQNPSSRFLSRTYLDSTWTSRKYMSDSPVKLVSSKTAMFFSTQDLELIARQITLSGVSFCTTIAIMQDPHVAYPEC</sequence>
<name>A0A369JL85_HYPMA</name>
<keyword evidence="1" id="KW-1133">Transmembrane helix</keyword>
<dbReference type="InParanoid" id="A0A369JL85"/>
<keyword evidence="3" id="KW-1185">Reference proteome</keyword>
<feature type="transmembrane region" description="Helical" evidence="1">
    <location>
        <begin position="68"/>
        <end position="92"/>
    </location>
</feature>
<evidence type="ECO:0000313" key="2">
    <source>
        <dbReference type="EMBL" id="RDB22949.1"/>
    </source>
</evidence>
<comment type="caution">
    <text evidence="2">The sequence shown here is derived from an EMBL/GenBank/DDBJ whole genome shotgun (WGS) entry which is preliminary data.</text>
</comment>
<keyword evidence="1" id="KW-0812">Transmembrane</keyword>
<dbReference type="Proteomes" id="UP000076154">
    <property type="component" value="Unassembled WGS sequence"/>
</dbReference>
<protein>
    <submittedName>
        <fullName evidence="2">Uncharacterized protein</fullName>
    </submittedName>
</protein>
<accession>A0A369JL85</accession>
<proteinExistence type="predicted"/>
<dbReference type="AlphaFoldDB" id="A0A369JL85"/>
<evidence type="ECO:0000313" key="3">
    <source>
        <dbReference type="Proteomes" id="UP000076154"/>
    </source>
</evidence>
<gene>
    <name evidence="2" type="ORF">Hypma_009904</name>
</gene>
<keyword evidence="1" id="KW-0472">Membrane</keyword>
<dbReference type="EMBL" id="LUEZ02000048">
    <property type="protein sequence ID" value="RDB22949.1"/>
    <property type="molecule type" value="Genomic_DNA"/>
</dbReference>
<evidence type="ECO:0000256" key="1">
    <source>
        <dbReference type="SAM" id="Phobius"/>
    </source>
</evidence>